<name>F0W0X0_9STRA</name>
<gene>
    <name evidence="2" type="primary">AlNc14C5G750</name>
    <name evidence="2" type="ORF">ALNC14_008370</name>
</gene>
<feature type="region of interest" description="Disordered" evidence="1">
    <location>
        <begin position="354"/>
        <end position="537"/>
    </location>
</feature>
<sequence length="537" mass="58835">MSSSVNPTQDEEERVLVAVYPKQNDVMVVQVPKRTCISDLEKCLAQQYHAVFPEKSSEKTNPIRILKCIPTVNSVDNRYALMFPELKSFSDPNQHATCFVDLAKNVQVGNAFAHMERVYVIQEDHDNDLQTREKKENKTEGDRLLAEPAVKIKKRPSPEPAAAPVMPEAEANVMENTNVIATQPKKKARVLKEKTKASKETTEAAKVKKQLAAKKKDAEESVHKPPLDKKKKLKAAKEIKLDASGANEKQTSSENVASSSISPEVTEIEESPPKAVKKKLVRRTKNELGATKAISPSISAKPAPNDDADKSDEKSSEPSKPTTTLASKPKAMKRGFQDILLAAQERIARDKLQILQDASSASPGEEDALPEKTQSTNQPADGSDSESSSDGDNRPKPQKKKQEPPSSSSSTETSEDEFNYSQNLLADLTKGAEEKAPVPVIPSKTVPKPTKASKAKTNREHKIQEEMELLSKNLRKLQKAQAESADNVLSPPLSKNQFSLDQVAVGKLTRSAKNPFSSTTEPKVAKVPKSRAKKVAS</sequence>
<feature type="compositionally biased region" description="Basic residues" evidence="1">
    <location>
        <begin position="526"/>
        <end position="537"/>
    </location>
</feature>
<feature type="compositionally biased region" description="Basic and acidic residues" evidence="1">
    <location>
        <begin position="190"/>
        <end position="206"/>
    </location>
</feature>
<feature type="compositionally biased region" description="Polar residues" evidence="1">
    <location>
        <begin position="511"/>
        <end position="521"/>
    </location>
</feature>
<evidence type="ECO:0000256" key="1">
    <source>
        <dbReference type="SAM" id="MobiDB-lite"/>
    </source>
</evidence>
<feature type="compositionally biased region" description="Basic and acidic residues" evidence="1">
    <location>
        <begin position="391"/>
        <end position="403"/>
    </location>
</feature>
<dbReference type="HOGENOM" id="CLU_507554_0_0_1"/>
<feature type="compositionally biased region" description="Polar residues" evidence="1">
    <location>
        <begin position="247"/>
        <end position="263"/>
    </location>
</feature>
<dbReference type="AlphaFoldDB" id="F0W0X0"/>
<proteinExistence type="predicted"/>
<reference evidence="2" key="2">
    <citation type="submission" date="2011-02" db="EMBL/GenBank/DDBJ databases">
        <authorList>
            <person name="MacLean D."/>
        </authorList>
    </citation>
    <scope>NUCLEOTIDE SEQUENCE</scope>
</reference>
<accession>F0W0X0</accession>
<reference evidence="2" key="1">
    <citation type="journal article" date="2011" name="PLoS Biol.">
        <title>Gene gain and loss during evolution of obligate parasitism in the white rust pathogen of Arabidopsis thaliana.</title>
        <authorList>
            <person name="Kemen E."/>
            <person name="Gardiner A."/>
            <person name="Schultz-Larsen T."/>
            <person name="Kemen A.C."/>
            <person name="Balmuth A.L."/>
            <person name="Robert-Seilaniantz A."/>
            <person name="Bailey K."/>
            <person name="Holub E."/>
            <person name="Studholme D.J."/>
            <person name="Maclean D."/>
            <person name="Jones J.D."/>
        </authorList>
    </citation>
    <scope>NUCLEOTIDE SEQUENCE</scope>
</reference>
<evidence type="ECO:0000313" key="2">
    <source>
        <dbReference type="EMBL" id="CCA14694.1"/>
    </source>
</evidence>
<dbReference type="EMBL" id="FR824050">
    <property type="protein sequence ID" value="CCA14694.1"/>
    <property type="molecule type" value="Genomic_DNA"/>
</dbReference>
<feature type="compositionally biased region" description="Basic and acidic residues" evidence="1">
    <location>
        <begin position="307"/>
        <end position="317"/>
    </location>
</feature>
<feature type="region of interest" description="Disordered" evidence="1">
    <location>
        <begin position="184"/>
        <end position="333"/>
    </location>
</feature>
<organism evidence="2">
    <name type="scientific">Albugo laibachii Nc14</name>
    <dbReference type="NCBI Taxonomy" id="890382"/>
    <lineage>
        <taxon>Eukaryota</taxon>
        <taxon>Sar</taxon>
        <taxon>Stramenopiles</taxon>
        <taxon>Oomycota</taxon>
        <taxon>Peronosporomycetes</taxon>
        <taxon>Albuginales</taxon>
        <taxon>Albuginaceae</taxon>
        <taxon>Albugo</taxon>
    </lineage>
</organism>
<protein>
    <submittedName>
        <fullName evidence="2">AlNc14C5G750 protein</fullName>
    </submittedName>
</protein>
<feature type="compositionally biased region" description="Basic and acidic residues" evidence="1">
    <location>
        <begin position="214"/>
        <end position="228"/>
    </location>
</feature>